<protein>
    <submittedName>
        <fullName evidence="1">Uncharacterized protein</fullName>
    </submittedName>
</protein>
<evidence type="ECO:0000313" key="1">
    <source>
        <dbReference type="EMBL" id="KAL3653712.1"/>
    </source>
</evidence>
<organism evidence="1 2">
    <name type="scientific">Castilleja foliolosa</name>
    <dbReference type="NCBI Taxonomy" id="1961234"/>
    <lineage>
        <taxon>Eukaryota</taxon>
        <taxon>Viridiplantae</taxon>
        <taxon>Streptophyta</taxon>
        <taxon>Embryophyta</taxon>
        <taxon>Tracheophyta</taxon>
        <taxon>Spermatophyta</taxon>
        <taxon>Magnoliopsida</taxon>
        <taxon>eudicotyledons</taxon>
        <taxon>Gunneridae</taxon>
        <taxon>Pentapetalae</taxon>
        <taxon>asterids</taxon>
        <taxon>lamiids</taxon>
        <taxon>Lamiales</taxon>
        <taxon>Orobanchaceae</taxon>
        <taxon>Pedicularideae</taxon>
        <taxon>Castillejinae</taxon>
        <taxon>Castilleja</taxon>
    </lineage>
</organism>
<accession>A0ABD3EHK5</accession>
<dbReference type="Proteomes" id="UP001632038">
    <property type="component" value="Unassembled WGS sequence"/>
</dbReference>
<sequence length="109" mass="11390">MLATAGVGEIGGVAIDRGWKEGVLAGRRVAAITGELGCDGWMTSLGGGWLRGRGERLASMLRLICGQAAVAGSPALSNKVGLPNVFNPDPQFILRLSLNISPSRLDNWC</sequence>
<name>A0ABD3EHK5_9LAMI</name>
<dbReference type="AlphaFoldDB" id="A0ABD3EHK5"/>
<comment type="caution">
    <text evidence="1">The sequence shown here is derived from an EMBL/GenBank/DDBJ whole genome shotgun (WGS) entry which is preliminary data.</text>
</comment>
<evidence type="ECO:0000313" key="2">
    <source>
        <dbReference type="Proteomes" id="UP001632038"/>
    </source>
</evidence>
<reference evidence="2" key="1">
    <citation type="journal article" date="2024" name="IScience">
        <title>Strigolactones Initiate the Formation of Haustorium-like Structures in Castilleja.</title>
        <authorList>
            <person name="Buerger M."/>
            <person name="Peterson D."/>
            <person name="Chory J."/>
        </authorList>
    </citation>
    <scope>NUCLEOTIDE SEQUENCE [LARGE SCALE GENOMIC DNA]</scope>
</reference>
<proteinExistence type="predicted"/>
<keyword evidence="2" id="KW-1185">Reference proteome</keyword>
<gene>
    <name evidence="1" type="ORF">CASFOL_003393</name>
</gene>
<dbReference type="EMBL" id="JAVIJP010000005">
    <property type="protein sequence ID" value="KAL3653712.1"/>
    <property type="molecule type" value="Genomic_DNA"/>
</dbReference>